<evidence type="ECO:0000259" key="11">
    <source>
        <dbReference type="Pfam" id="PF01370"/>
    </source>
</evidence>
<dbReference type="NCBIfam" id="TIGR01179">
    <property type="entry name" value="galE"/>
    <property type="match status" value="1"/>
</dbReference>
<comment type="catalytic activity">
    <reaction evidence="1 10">
        <text>UDP-alpha-D-glucose = UDP-alpha-D-galactose</text>
        <dbReference type="Rhea" id="RHEA:22168"/>
        <dbReference type="ChEBI" id="CHEBI:58885"/>
        <dbReference type="ChEBI" id="CHEBI:66914"/>
        <dbReference type="EC" id="5.1.3.2"/>
    </reaction>
</comment>
<evidence type="ECO:0000256" key="1">
    <source>
        <dbReference type="ARBA" id="ARBA00000083"/>
    </source>
</evidence>
<dbReference type="Gene3D" id="3.40.50.720">
    <property type="entry name" value="NAD(P)-binding Rossmann-like Domain"/>
    <property type="match status" value="1"/>
</dbReference>
<dbReference type="CDD" id="cd05247">
    <property type="entry name" value="UDP_G4E_1_SDR_e"/>
    <property type="match status" value="1"/>
</dbReference>
<evidence type="ECO:0000256" key="5">
    <source>
        <dbReference type="ARBA" id="ARBA00013189"/>
    </source>
</evidence>
<evidence type="ECO:0000313" key="13">
    <source>
        <dbReference type="Proteomes" id="UP000177354"/>
    </source>
</evidence>
<feature type="domain" description="NAD-dependent epimerase/dehydratase" evidence="11">
    <location>
        <begin position="16"/>
        <end position="264"/>
    </location>
</feature>
<keyword evidence="9 10" id="KW-0119">Carbohydrate metabolism</keyword>
<comment type="pathway">
    <text evidence="3 10">Carbohydrate metabolism; galactose metabolism.</text>
</comment>
<evidence type="ECO:0000256" key="9">
    <source>
        <dbReference type="ARBA" id="ARBA00023277"/>
    </source>
</evidence>
<dbReference type="InterPro" id="IPR001509">
    <property type="entry name" value="Epimerase_deHydtase"/>
</dbReference>
<evidence type="ECO:0000313" key="12">
    <source>
        <dbReference type="EMBL" id="OGG07072.1"/>
    </source>
</evidence>
<dbReference type="Proteomes" id="UP000177354">
    <property type="component" value="Unassembled WGS sequence"/>
</dbReference>
<evidence type="ECO:0000256" key="2">
    <source>
        <dbReference type="ARBA" id="ARBA00001911"/>
    </source>
</evidence>
<dbReference type="GO" id="GO:0033499">
    <property type="term" value="P:galactose catabolic process via UDP-galactose, Leloir pathway"/>
    <property type="evidence" value="ECO:0007669"/>
    <property type="project" value="TreeGrafter"/>
</dbReference>
<protein>
    <recommendedName>
        <fullName evidence="6 10">UDP-glucose 4-epimerase</fullName>
        <ecNumber evidence="5 10">5.1.3.2</ecNumber>
    </recommendedName>
</protein>
<dbReference type="PANTHER" id="PTHR43725:SF53">
    <property type="entry name" value="UDP-ARABINOSE 4-EPIMERASE 1"/>
    <property type="match status" value="1"/>
</dbReference>
<evidence type="ECO:0000256" key="3">
    <source>
        <dbReference type="ARBA" id="ARBA00004947"/>
    </source>
</evidence>
<evidence type="ECO:0000256" key="4">
    <source>
        <dbReference type="ARBA" id="ARBA00007637"/>
    </source>
</evidence>
<evidence type="ECO:0000256" key="7">
    <source>
        <dbReference type="ARBA" id="ARBA00023027"/>
    </source>
</evidence>
<dbReference type="InterPro" id="IPR036291">
    <property type="entry name" value="NAD(P)-bd_dom_sf"/>
</dbReference>
<comment type="similarity">
    <text evidence="4 10">Belongs to the NAD(P)-dependent epimerase/dehydratase family.</text>
</comment>
<dbReference type="AlphaFoldDB" id="A0A1F5Z4N6"/>
<keyword evidence="7 10" id="KW-0520">NAD</keyword>
<dbReference type="EMBL" id="MFJF01000012">
    <property type="protein sequence ID" value="OGG07072.1"/>
    <property type="molecule type" value="Genomic_DNA"/>
</dbReference>
<proteinExistence type="inferred from homology"/>
<organism evidence="12 13">
    <name type="scientific">Candidatus Gottesmanbacteria bacterium RIFCSPHIGHO2_01_FULL_40_15</name>
    <dbReference type="NCBI Taxonomy" id="1798376"/>
    <lineage>
        <taxon>Bacteria</taxon>
        <taxon>Candidatus Gottesmaniibacteriota</taxon>
    </lineage>
</organism>
<comment type="caution">
    <text evidence="12">The sequence shown here is derived from an EMBL/GenBank/DDBJ whole genome shotgun (WGS) entry which is preliminary data.</text>
</comment>
<evidence type="ECO:0000256" key="10">
    <source>
        <dbReference type="RuleBase" id="RU366046"/>
    </source>
</evidence>
<sequence>MKNTEKSNTLLIPDNILVTGGAGYIGSIVVEQLANAGKKVVVIDNLSNGHREAIIHPNVEMIMADISDKELLKKIMIEKGTEAVMHFAAFIEAGESMKKPEKYFRNNTAGSLSLLEAMKETDVSTIVFSSTAAVYGNPQLTPITEDMPLMPINVYGESKLMVERLLSWFNEIYGLKYAALRYFNACGATEKLGERHQPETHLIPLAIEAVLGQRPKLFLYGTDYPTHDGTCIRDYIHVSDLASAHLLALEKLNQSNGRLIYNLGNQTGFSNREVIDAVSNIVGKKVPIEETERRPGDPPILIASSEKIKKELGWKPAYTSLEDIIQSAYLWRINHPHGYTSE</sequence>
<dbReference type="SUPFAM" id="SSF51735">
    <property type="entry name" value="NAD(P)-binding Rossmann-fold domains"/>
    <property type="match status" value="1"/>
</dbReference>
<evidence type="ECO:0000256" key="8">
    <source>
        <dbReference type="ARBA" id="ARBA00023235"/>
    </source>
</evidence>
<dbReference type="PANTHER" id="PTHR43725">
    <property type="entry name" value="UDP-GLUCOSE 4-EPIMERASE"/>
    <property type="match status" value="1"/>
</dbReference>
<comment type="subunit">
    <text evidence="10">Homodimer.</text>
</comment>
<reference evidence="12 13" key="1">
    <citation type="journal article" date="2016" name="Nat. Commun.">
        <title>Thousands of microbial genomes shed light on interconnected biogeochemical processes in an aquifer system.</title>
        <authorList>
            <person name="Anantharaman K."/>
            <person name="Brown C.T."/>
            <person name="Hug L.A."/>
            <person name="Sharon I."/>
            <person name="Castelle C.J."/>
            <person name="Probst A.J."/>
            <person name="Thomas B.C."/>
            <person name="Singh A."/>
            <person name="Wilkins M.J."/>
            <person name="Karaoz U."/>
            <person name="Brodie E.L."/>
            <person name="Williams K.H."/>
            <person name="Hubbard S.S."/>
            <person name="Banfield J.F."/>
        </authorList>
    </citation>
    <scope>NUCLEOTIDE SEQUENCE [LARGE SCALE GENOMIC DNA]</scope>
</reference>
<gene>
    <name evidence="12" type="ORF">A2777_04020</name>
</gene>
<dbReference type="EC" id="5.1.3.2" evidence="5 10"/>
<dbReference type="GO" id="GO:0003978">
    <property type="term" value="F:UDP-glucose 4-epimerase activity"/>
    <property type="evidence" value="ECO:0007669"/>
    <property type="project" value="UniProtKB-UniRule"/>
</dbReference>
<dbReference type="UniPathway" id="UPA00214"/>
<name>A0A1F5Z4N6_9BACT</name>
<comment type="cofactor">
    <cofactor evidence="2 10">
        <name>NAD(+)</name>
        <dbReference type="ChEBI" id="CHEBI:57540"/>
    </cofactor>
</comment>
<dbReference type="InterPro" id="IPR005886">
    <property type="entry name" value="UDP_G4E"/>
</dbReference>
<keyword evidence="8 10" id="KW-0413">Isomerase</keyword>
<dbReference type="Gene3D" id="3.90.25.10">
    <property type="entry name" value="UDP-galactose 4-epimerase, domain 1"/>
    <property type="match status" value="1"/>
</dbReference>
<dbReference type="Pfam" id="PF01370">
    <property type="entry name" value="Epimerase"/>
    <property type="match status" value="1"/>
</dbReference>
<accession>A0A1F5Z4N6</accession>
<evidence type="ECO:0000256" key="6">
    <source>
        <dbReference type="ARBA" id="ARBA00018569"/>
    </source>
</evidence>